<keyword evidence="4" id="KW-0694">RNA-binding</keyword>
<dbReference type="FunFam" id="2.170.260.10:FF:000008">
    <property type="entry name" value="Protein argonaute 7"/>
    <property type="match status" value="1"/>
</dbReference>
<dbReference type="Pfam" id="PF02170">
    <property type="entry name" value="PAZ"/>
    <property type="match status" value="1"/>
</dbReference>
<evidence type="ECO:0000256" key="6">
    <source>
        <dbReference type="ARBA" id="ARBA00023274"/>
    </source>
</evidence>
<dbReference type="SMART" id="SM01163">
    <property type="entry name" value="DUF1785"/>
    <property type="match status" value="1"/>
</dbReference>
<reference evidence="10" key="1">
    <citation type="submission" date="2018-10" db="EMBL/GenBank/DDBJ databases">
        <title>Population genomic analysis revealed the cold adaptation of white poplar.</title>
        <authorList>
            <person name="Liu Y.-J."/>
        </authorList>
    </citation>
    <scope>NUCLEOTIDE SEQUENCE [LARGE SCALE GENOMIC DNA]</scope>
    <source>
        <strain evidence="10">PAL-ZL1</strain>
    </source>
</reference>
<evidence type="ECO:0000256" key="7">
    <source>
        <dbReference type="SAM" id="MobiDB-lite"/>
    </source>
</evidence>
<dbReference type="InterPro" id="IPR036085">
    <property type="entry name" value="PAZ_dom_sf"/>
</dbReference>
<feature type="region of interest" description="Disordered" evidence="7">
    <location>
        <begin position="1"/>
        <end position="36"/>
    </location>
</feature>
<dbReference type="EMBL" id="RCHU01001276">
    <property type="protein sequence ID" value="TKR59088.1"/>
    <property type="molecule type" value="Genomic_DNA"/>
</dbReference>
<dbReference type="InterPro" id="IPR032473">
    <property type="entry name" value="Argonaute_Mid_dom"/>
</dbReference>
<comment type="caution">
    <text evidence="10">The sequence shown here is derived from an EMBL/GenBank/DDBJ whole genome shotgun (WGS) entry which is preliminary data.</text>
</comment>
<evidence type="ECO:0000256" key="4">
    <source>
        <dbReference type="ARBA" id="ARBA00022884"/>
    </source>
</evidence>
<dbReference type="GO" id="GO:1990904">
    <property type="term" value="C:ribonucleoprotein complex"/>
    <property type="evidence" value="ECO:0007669"/>
    <property type="project" value="UniProtKB-KW"/>
</dbReference>
<dbReference type="Pfam" id="PF02171">
    <property type="entry name" value="Piwi"/>
    <property type="match status" value="1"/>
</dbReference>
<dbReference type="GO" id="GO:0051607">
    <property type="term" value="P:defense response to virus"/>
    <property type="evidence" value="ECO:0007669"/>
    <property type="project" value="UniProtKB-ARBA"/>
</dbReference>
<dbReference type="InterPro" id="IPR014811">
    <property type="entry name" value="ArgoL1"/>
</dbReference>
<dbReference type="STRING" id="43335.A0A4U5LSU1"/>
<keyword evidence="3" id="KW-0810">Translation regulation</keyword>
<evidence type="ECO:0000256" key="2">
    <source>
        <dbReference type="ARBA" id="ARBA00022491"/>
    </source>
</evidence>
<dbReference type="Gene3D" id="3.30.420.10">
    <property type="entry name" value="Ribonuclease H-like superfamily/Ribonuclease H"/>
    <property type="match status" value="1"/>
</dbReference>
<dbReference type="InterPro" id="IPR032474">
    <property type="entry name" value="Argonaute_N"/>
</dbReference>
<dbReference type="InterPro" id="IPR036397">
    <property type="entry name" value="RNaseH_sf"/>
</dbReference>
<dbReference type="SMART" id="SM00950">
    <property type="entry name" value="Piwi"/>
    <property type="match status" value="1"/>
</dbReference>
<comment type="similarity">
    <text evidence="1">Belongs to the argonaute family. Ago subfamily.</text>
</comment>
<dbReference type="Pfam" id="PF08699">
    <property type="entry name" value="ArgoL1"/>
    <property type="match status" value="1"/>
</dbReference>
<evidence type="ECO:0000259" key="8">
    <source>
        <dbReference type="PROSITE" id="PS50821"/>
    </source>
</evidence>
<keyword evidence="2" id="KW-0678">Repressor</keyword>
<dbReference type="InterPro" id="IPR045246">
    <property type="entry name" value="Piwi_ago-like"/>
</dbReference>
<feature type="region of interest" description="Disordered" evidence="7">
    <location>
        <begin position="148"/>
        <end position="168"/>
    </location>
</feature>
<dbReference type="SUPFAM" id="SSF101690">
    <property type="entry name" value="PAZ domain"/>
    <property type="match status" value="1"/>
</dbReference>
<proteinExistence type="inferred from homology"/>
<dbReference type="Pfam" id="PF16488">
    <property type="entry name" value="ArgoL2"/>
    <property type="match status" value="1"/>
</dbReference>
<evidence type="ECO:0000256" key="1">
    <source>
        <dbReference type="ARBA" id="ARBA00008201"/>
    </source>
</evidence>
<feature type="domain" description="PAZ" evidence="8">
    <location>
        <begin position="280"/>
        <end position="395"/>
    </location>
</feature>
<keyword evidence="5" id="KW-0943">RNA-mediated gene silencing</keyword>
<feature type="compositionally biased region" description="Pro residues" evidence="7">
    <location>
        <begin position="16"/>
        <end position="27"/>
    </location>
</feature>
<dbReference type="Pfam" id="PF16487">
    <property type="entry name" value="ArgoMid"/>
    <property type="match status" value="1"/>
</dbReference>
<dbReference type="SUPFAM" id="SSF53098">
    <property type="entry name" value="Ribonuclease H-like"/>
    <property type="match status" value="1"/>
</dbReference>
<dbReference type="AlphaFoldDB" id="A0A4U5LSU1"/>
<dbReference type="Gene3D" id="2.170.260.10">
    <property type="entry name" value="paz domain"/>
    <property type="match status" value="1"/>
</dbReference>
<feature type="compositionally biased region" description="Polar residues" evidence="7">
    <location>
        <begin position="1"/>
        <end position="13"/>
    </location>
</feature>
<dbReference type="PANTHER" id="PTHR22891">
    <property type="entry name" value="EUKARYOTIC TRANSLATION INITIATION FACTOR 2C"/>
    <property type="match status" value="1"/>
</dbReference>
<organism evidence="10">
    <name type="scientific">Populus alba</name>
    <name type="common">White poplar</name>
    <dbReference type="NCBI Taxonomy" id="43335"/>
    <lineage>
        <taxon>Eukaryota</taxon>
        <taxon>Viridiplantae</taxon>
        <taxon>Streptophyta</taxon>
        <taxon>Embryophyta</taxon>
        <taxon>Tracheophyta</taxon>
        <taxon>Spermatophyta</taxon>
        <taxon>Magnoliopsida</taxon>
        <taxon>eudicotyledons</taxon>
        <taxon>Gunneridae</taxon>
        <taxon>Pentapetalae</taxon>
        <taxon>rosids</taxon>
        <taxon>fabids</taxon>
        <taxon>Malpighiales</taxon>
        <taxon>Salicaceae</taxon>
        <taxon>Saliceae</taxon>
        <taxon>Populus</taxon>
    </lineage>
</organism>
<dbReference type="InterPro" id="IPR012337">
    <property type="entry name" value="RNaseH-like_sf"/>
</dbReference>
<dbReference type="CDD" id="cd02846">
    <property type="entry name" value="PAZ_argonaute_like"/>
    <property type="match status" value="1"/>
</dbReference>
<dbReference type="PROSITE" id="PS50822">
    <property type="entry name" value="PIWI"/>
    <property type="match status" value="1"/>
</dbReference>
<evidence type="ECO:0000313" key="10">
    <source>
        <dbReference type="EMBL" id="TKR59088.1"/>
    </source>
</evidence>
<feature type="domain" description="Piwi" evidence="9">
    <location>
        <begin position="564"/>
        <end position="872"/>
    </location>
</feature>
<dbReference type="Pfam" id="PF16486">
    <property type="entry name" value="ArgoN"/>
    <property type="match status" value="1"/>
</dbReference>
<dbReference type="GO" id="GO:0003723">
    <property type="term" value="F:RNA binding"/>
    <property type="evidence" value="ECO:0007669"/>
    <property type="project" value="UniProtKB-KW"/>
</dbReference>
<evidence type="ECO:0000256" key="3">
    <source>
        <dbReference type="ARBA" id="ARBA00022845"/>
    </source>
</evidence>
<dbReference type="FunFam" id="3.30.420.10:FF:000091">
    <property type="entry name" value="Protein argonaute 3"/>
    <property type="match status" value="1"/>
</dbReference>
<dbReference type="InterPro" id="IPR003165">
    <property type="entry name" value="Piwi"/>
</dbReference>
<accession>A0A4U5LSU1</accession>
<keyword evidence="6" id="KW-0687">Ribonucleoprotein</keyword>
<evidence type="ECO:0000256" key="5">
    <source>
        <dbReference type="ARBA" id="ARBA00023158"/>
    </source>
</evidence>
<dbReference type="PROSITE" id="PS50821">
    <property type="entry name" value="PAZ"/>
    <property type="match status" value="1"/>
</dbReference>
<dbReference type="Gene3D" id="3.40.50.2300">
    <property type="match status" value="1"/>
</dbReference>
<evidence type="ECO:0000259" key="9">
    <source>
        <dbReference type="PROSITE" id="PS50822"/>
    </source>
</evidence>
<name>A0A4U5LSU1_POPAL</name>
<dbReference type="CDD" id="cd04657">
    <property type="entry name" value="Piwi_ago-like"/>
    <property type="match status" value="1"/>
</dbReference>
<dbReference type="InterPro" id="IPR032472">
    <property type="entry name" value="ArgoL2"/>
</dbReference>
<sequence>MESADEQNGNGSQEALPPPPPDVPPNVVPVKAEPEPVKKKPLRVPIARRGLGSKGQKMPLLTNHFKVNVTNTEGYFFHYSVSLAYEDGRPVDGKGVGRKVIDRVHETYDTEFGKDFAYDGEKSLFTVGPLPRNKLEFTVVLEDVVSNRNNGNASPDGHGSPNEGDRKRLRRPYYSKTFKVEISFAAKIPMQAIANALRGQESENSQEAFRVLDIILRQHAAKQGCLLVRQSFFHNDPKNFVDLGGGVLGCRGFHSSFRTSQGGLSLNIDVSTTMIIQPGPVVDFLIANQNVRDPFSLDWAKAKRMLKNLRVKASPSNQEYKITGLSEKTCKEQMFQLKQKNGGDGGVESVEITVYDYFVNHRNIDLRYSGDLPCINVGKPKRPTYIPLELCSLVSLQRYTKALSTLQRSSLVEKSRQKPQERMTVLSNALKSSKYDAEPMLRSCGISINPSFTQVEGRVLPAPKLKVGNGEDFFPRNGRWNFNNKKLVEPSRIEKWAVVNFSARCDIRNLVQNLTKCAEMKGIPIEDPFDVFEENPQSRRAPPVVRVEKMFEQIQSRLPGQPKFLLCLLPERKNSDIYGPWKRKNLAEYGIVTQCIAPQRVNDQYLTNVLLKINAKLGGLNSMLAVEHAPSLPLVSKVPTLILGMDVSHGSPGQSDVPSIAAVVSSRQWPLISRYRACVRTQSPKLEMIDSLFKRVSETEDEGIIRELLLDFYVTSGKRKPDQIIIFRDGVSESQFNQVLNIELDQIIEACKFLDEKWSPTFVVIVAQKNHHTKFFQPGSPDNVPPGTIIDNKVCHPRNNDFYLCAHAGMIGTTRPTHYHVLLDEVGFSADDLQELVHSLSYVYQRSTTAISVVAPICYAHLAATQMGQFMKFEDTSETSSSHGGVTSAGAVPVPQLPRLQEKVFGVSEFSAALLWWSLVEHHVVDPSILWSGKYGVLHLGIVMPFDTFWTILDTASRYGHLLMACHSFAFCSVLVSVHNVSKQNPVHAPSWVIWYFVSSYESLRTHPRRVLKATICIHHLDTLILFHSSSARSSKFKKAGGRTVPDNVERTVSFTQTSHFILEDSQLESPKPSIS</sequence>
<protein>
    <submittedName>
        <fullName evidence="10">Argonaute 4 family protein</fullName>
    </submittedName>
</protein>
<dbReference type="GO" id="GO:0006417">
    <property type="term" value="P:regulation of translation"/>
    <property type="evidence" value="ECO:0007669"/>
    <property type="project" value="UniProtKB-KW"/>
</dbReference>
<gene>
    <name evidence="10" type="ORF">D5086_0000326490</name>
</gene>
<dbReference type="InterPro" id="IPR003100">
    <property type="entry name" value="PAZ_dom"/>
</dbReference>
<dbReference type="GO" id="GO:0031047">
    <property type="term" value="P:regulatory ncRNA-mediated gene silencing"/>
    <property type="evidence" value="ECO:0007669"/>
    <property type="project" value="UniProtKB-KW"/>
</dbReference>